<dbReference type="AlphaFoldDB" id="A0A9D2T7V3"/>
<comment type="caution">
    <text evidence="2">The sequence shown here is derived from an EMBL/GenBank/DDBJ whole genome shotgun (WGS) entry which is preliminary data.</text>
</comment>
<dbReference type="PANTHER" id="PTHR38468:SF1">
    <property type="entry name" value="SLL0939 PROTEIN"/>
    <property type="match status" value="1"/>
</dbReference>
<dbReference type="Pfam" id="PF07784">
    <property type="entry name" value="DUF1622"/>
    <property type="match status" value="1"/>
</dbReference>
<keyword evidence="1" id="KW-0812">Transmembrane</keyword>
<dbReference type="PANTHER" id="PTHR38468">
    <property type="entry name" value="SLL0939 PROTEIN"/>
    <property type="match status" value="1"/>
</dbReference>
<organism evidence="2 3">
    <name type="scientific">Candidatus Anaerostipes avistercoris</name>
    <dbReference type="NCBI Taxonomy" id="2838462"/>
    <lineage>
        <taxon>Bacteria</taxon>
        <taxon>Bacillati</taxon>
        <taxon>Bacillota</taxon>
        <taxon>Clostridia</taxon>
        <taxon>Lachnospirales</taxon>
        <taxon>Lachnospiraceae</taxon>
        <taxon>Anaerostipes</taxon>
    </lineage>
</organism>
<proteinExistence type="predicted"/>
<evidence type="ECO:0000256" key="1">
    <source>
        <dbReference type="SAM" id="Phobius"/>
    </source>
</evidence>
<keyword evidence="1" id="KW-1133">Transmembrane helix</keyword>
<reference evidence="2" key="1">
    <citation type="journal article" date="2021" name="PeerJ">
        <title>Extensive microbial diversity within the chicken gut microbiome revealed by metagenomics and culture.</title>
        <authorList>
            <person name="Gilroy R."/>
            <person name="Ravi A."/>
            <person name="Getino M."/>
            <person name="Pursley I."/>
            <person name="Horton D.L."/>
            <person name="Alikhan N.F."/>
            <person name="Baker D."/>
            <person name="Gharbi K."/>
            <person name="Hall N."/>
            <person name="Watson M."/>
            <person name="Adriaenssens E.M."/>
            <person name="Foster-Nyarko E."/>
            <person name="Jarju S."/>
            <person name="Secka A."/>
            <person name="Antonio M."/>
            <person name="Oren A."/>
            <person name="Chaudhuri R.R."/>
            <person name="La Ragione R."/>
            <person name="Hildebrand F."/>
            <person name="Pallen M.J."/>
        </authorList>
    </citation>
    <scope>NUCLEOTIDE SEQUENCE</scope>
    <source>
        <strain evidence="2">ChiSjej3B21-8574</strain>
    </source>
</reference>
<protein>
    <submittedName>
        <fullName evidence="2">DUF1622 domain-containing protein</fullName>
    </submittedName>
</protein>
<keyword evidence="1" id="KW-0472">Membrane</keyword>
<dbReference type="Proteomes" id="UP000823904">
    <property type="component" value="Unassembled WGS sequence"/>
</dbReference>
<evidence type="ECO:0000313" key="2">
    <source>
        <dbReference type="EMBL" id="HJC49737.1"/>
    </source>
</evidence>
<sequence length="102" mass="11336">MEIAEHILMSAANVSCIIFEYIGVGVILHAGIRGIVRYMGRKDDARLVLARGLAAGLEFKMGSEILRTVIVRNFSEIGMVAAIILLRAVLAFLIHWEIRNEQ</sequence>
<reference evidence="2" key="2">
    <citation type="submission" date="2021-04" db="EMBL/GenBank/DDBJ databases">
        <authorList>
            <person name="Gilroy R."/>
        </authorList>
    </citation>
    <scope>NUCLEOTIDE SEQUENCE</scope>
    <source>
        <strain evidence="2">ChiSjej3B21-8574</strain>
    </source>
</reference>
<gene>
    <name evidence="2" type="ORF">H9754_04015</name>
</gene>
<accession>A0A9D2T7V3</accession>
<evidence type="ECO:0000313" key="3">
    <source>
        <dbReference type="Proteomes" id="UP000823904"/>
    </source>
</evidence>
<dbReference type="EMBL" id="DWWD01000020">
    <property type="protein sequence ID" value="HJC49737.1"/>
    <property type="molecule type" value="Genomic_DNA"/>
</dbReference>
<feature type="transmembrane region" description="Helical" evidence="1">
    <location>
        <begin position="6"/>
        <end position="32"/>
    </location>
</feature>
<feature type="transmembrane region" description="Helical" evidence="1">
    <location>
        <begin position="77"/>
        <end position="96"/>
    </location>
</feature>
<dbReference type="InterPro" id="IPR012427">
    <property type="entry name" value="DUF1622"/>
</dbReference>
<name>A0A9D2T7V3_9FIRM</name>